<feature type="compositionally biased region" description="Basic and acidic residues" evidence="1">
    <location>
        <begin position="86"/>
        <end position="105"/>
    </location>
</feature>
<accession>A0A813G5C7</accession>
<feature type="compositionally biased region" description="Basic and acidic residues" evidence="1">
    <location>
        <begin position="53"/>
        <end position="62"/>
    </location>
</feature>
<protein>
    <submittedName>
        <fullName evidence="2">Uncharacterized protein</fullName>
    </submittedName>
</protein>
<gene>
    <name evidence="2" type="ORF">PGLA1383_LOCUS35708</name>
</gene>
<feature type="region of interest" description="Disordered" evidence="1">
    <location>
        <begin position="1"/>
        <end position="108"/>
    </location>
</feature>
<dbReference type="Proteomes" id="UP000654075">
    <property type="component" value="Unassembled WGS sequence"/>
</dbReference>
<name>A0A813G5C7_POLGL</name>
<evidence type="ECO:0000313" key="2">
    <source>
        <dbReference type="EMBL" id="CAE8618054.1"/>
    </source>
</evidence>
<reference evidence="2" key="1">
    <citation type="submission" date="2021-02" db="EMBL/GenBank/DDBJ databases">
        <authorList>
            <person name="Dougan E. K."/>
            <person name="Rhodes N."/>
            <person name="Thang M."/>
            <person name="Chan C."/>
        </authorList>
    </citation>
    <scope>NUCLEOTIDE SEQUENCE</scope>
</reference>
<comment type="caution">
    <text evidence="2">The sequence shown here is derived from an EMBL/GenBank/DDBJ whole genome shotgun (WGS) entry which is preliminary data.</text>
</comment>
<organism evidence="2 3">
    <name type="scientific">Polarella glacialis</name>
    <name type="common">Dinoflagellate</name>
    <dbReference type="NCBI Taxonomy" id="89957"/>
    <lineage>
        <taxon>Eukaryota</taxon>
        <taxon>Sar</taxon>
        <taxon>Alveolata</taxon>
        <taxon>Dinophyceae</taxon>
        <taxon>Suessiales</taxon>
        <taxon>Suessiaceae</taxon>
        <taxon>Polarella</taxon>
    </lineage>
</organism>
<evidence type="ECO:0000313" key="3">
    <source>
        <dbReference type="Proteomes" id="UP000654075"/>
    </source>
</evidence>
<proteinExistence type="predicted"/>
<evidence type="ECO:0000256" key="1">
    <source>
        <dbReference type="SAM" id="MobiDB-lite"/>
    </source>
</evidence>
<sequence>MAMLFVGRRAPTNITTSTERRSSPRGNRRSVLSPHPSKDPVPSPQSRSTSPDDDARKIRQSQEEAQADGLPAADDVPPPHSSSIPDDAREILHSHEEEPEREQHLMLRRMATQLSMADEDWPGRNSGGGGRLKVHSIRELRVDESIRTTRKSLLKINPVAELTSHQLTPRELSNLSQVIGHLPKMRS</sequence>
<keyword evidence="3" id="KW-1185">Reference proteome</keyword>
<feature type="non-terminal residue" evidence="2">
    <location>
        <position position="1"/>
    </location>
</feature>
<dbReference type="AlphaFoldDB" id="A0A813G5C7"/>
<dbReference type="EMBL" id="CAJNNV010026383">
    <property type="protein sequence ID" value="CAE8618054.1"/>
    <property type="molecule type" value="Genomic_DNA"/>
</dbReference>